<keyword evidence="3" id="KW-1185">Reference proteome</keyword>
<sequence length="558" mass="61682">MGERFNLAVGGELPDDPKLRRQIDDFTGQLRACLARKGEAASQIEMLASPAFTSPAWGQAAALGGFTLHACRLLDEDSPYLDQCRTCVNFDSGVRSIAAEWLCDQADLVLLVWNEEAAQCAGTTWELMQTAHRKKTPCVWLSSASGRMYWALETYYAPYSPVRLQALCDGLDAGPVAPSTYAPKRSPLIALGSRWQARFLKKHRAQSSAMPAQQDGALKQDYTFAGESPAQKQVHEGLLAAFERFDRPALELSARYRATIYWRAILPFITTAFLAVGFYAETLLGYLYLPSGMAISPWSIVAGVGFLAHALLNLYVYVLSRSKSVRSWHLGFLKDRFLAEVLRVLTHFMPFGVGLDLRRLCGANAGVYALARKIVRGVEPCSAHLDQVAARELVASAAQMVEDQLAYNSQAAARYRRVADNLQKWAKWAFIAGFTLVLLRGLLQFFIVYIPMEGVNNGISAASFIKSFANMLALMLPAWAAYFTSKLGQCNYAYLAQNHERAVARLSQERARLEELAALNQIPVDILTAMISELAESMLVQDTAAWYDQIAAASVTKL</sequence>
<organism evidence="2 3">
    <name type="scientific">Luoshenia tenuis</name>
    <dbReference type="NCBI Taxonomy" id="2763654"/>
    <lineage>
        <taxon>Bacteria</taxon>
        <taxon>Bacillati</taxon>
        <taxon>Bacillota</taxon>
        <taxon>Clostridia</taxon>
        <taxon>Christensenellales</taxon>
        <taxon>Christensenellaceae</taxon>
        <taxon>Luoshenia</taxon>
    </lineage>
</organism>
<comment type="caution">
    <text evidence="2">The sequence shown here is derived from an EMBL/GenBank/DDBJ whole genome shotgun (WGS) entry which is preliminary data.</text>
</comment>
<dbReference type="Proteomes" id="UP000654279">
    <property type="component" value="Unassembled WGS sequence"/>
</dbReference>
<feature type="transmembrane region" description="Helical" evidence="1">
    <location>
        <begin position="260"/>
        <end position="280"/>
    </location>
</feature>
<keyword evidence="1" id="KW-1133">Transmembrane helix</keyword>
<feature type="transmembrane region" description="Helical" evidence="1">
    <location>
        <begin position="425"/>
        <end position="452"/>
    </location>
</feature>
<dbReference type="AlphaFoldDB" id="A0A926HLH1"/>
<gene>
    <name evidence="2" type="ORF">H8699_01315</name>
</gene>
<feature type="transmembrane region" description="Helical" evidence="1">
    <location>
        <begin position="300"/>
        <end position="319"/>
    </location>
</feature>
<dbReference type="RefSeq" id="WP_249284133.1">
    <property type="nucleotide sequence ID" value="NZ_JACRSO010000001.1"/>
</dbReference>
<reference evidence="2" key="1">
    <citation type="submission" date="2020-08" db="EMBL/GenBank/DDBJ databases">
        <title>Genome public.</title>
        <authorList>
            <person name="Liu C."/>
            <person name="Sun Q."/>
        </authorList>
    </citation>
    <scope>NUCLEOTIDE SEQUENCE</scope>
    <source>
        <strain evidence="2">NSJ-44</strain>
    </source>
</reference>
<name>A0A926HLH1_9FIRM</name>
<proteinExistence type="predicted"/>
<keyword evidence="1" id="KW-0812">Transmembrane</keyword>
<evidence type="ECO:0000313" key="3">
    <source>
        <dbReference type="Proteomes" id="UP000654279"/>
    </source>
</evidence>
<evidence type="ECO:0000256" key="1">
    <source>
        <dbReference type="SAM" id="Phobius"/>
    </source>
</evidence>
<dbReference type="EMBL" id="JACRSO010000001">
    <property type="protein sequence ID" value="MBC8528078.1"/>
    <property type="molecule type" value="Genomic_DNA"/>
</dbReference>
<feature type="transmembrane region" description="Helical" evidence="1">
    <location>
        <begin position="464"/>
        <end position="483"/>
    </location>
</feature>
<accession>A0A926HLH1</accession>
<keyword evidence="1" id="KW-0472">Membrane</keyword>
<protein>
    <submittedName>
        <fullName evidence="2">Uncharacterized protein</fullName>
    </submittedName>
</protein>
<evidence type="ECO:0000313" key="2">
    <source>
        <dbReference type="EMBL" id="MBC8528078.1"/>
    </source>
</evidence>